<feature type="compositionally biased region" description="Low complexity" evidence="1">
    <location>
        <begin position="269"/>
        <end position="291"/>
    </location>
</feature>
<evidence type="ECO:0000256" key="1">
    <source>
        <dbReference type="SAM" id="MobiDB-lite"/>
    </source>
</evidence>
<dbReference type="EMBL" id="CAJNRE010008246">
    <property type="protein sequence ID" value="CAF2071578.1"/>
    <property type="molecule type" value="Genomic_DNA"/>
</dbReference>
<name>A0A816RKW6_9BILA</name>
<accession>A0A816RKW6</accession>
<protein>
    <submittedName>
        <fullName evidence="2">Uncharacterized protein</fullName>
    </submittedName>
</protein>
<dbReference type="Proteomes" id="UP000663824">
    <property type="component" value="Unassembled WGS sequence"/>
</dbReference>
<evidence type="ECO:0000313" key="3">
    <source>
        <dbReference type="Proteomes" id="UP000663824"/>
    </source>
</evidence>
<feature type="region of interest" description="Disordered" evidence="1">
    <location>
        <begin position="251"/>
        <end position="292"/>
    </location>
</feature>
<proteinExistence type="predicted"/>
<gene>
    <name evidence="2" type="ORF">MBJ925_LOCUS16811</name>
</gene>
<dbReference type="AlphaFoldDB" id="A0A816RKW6"/>
<sequence>MPISSAIVSRAVDLVARKLAGVDSEKIVRFTNILSEEAQRISDELQYSGQQVNASILVARLEGFLKRLKYEFRNQGPDPSSYEFPIFNVSHNPNLVCPKPINRLYDKKSKKRNSTPIEQSQAMYSTLKQPINSNLLSYYTYPQQYFLNPSVVYYEAPIATIDKQSTGDDMLSHATIDSELTNSNYQTHVNSQESNSINSEKEKVTTKRIYAAPDTVIGSDTVEDLLQLINSQKSAPSQSTSTTERVIIIDRPGSKSLHKKRSKHKREVSNISASTTSSTTVSASPSSNNTVQQPTLFNVQQPSYQQPTTYMSLPTNAYSTTQSSYSVNMNGYYPIAYYR</sequence>
<feature type="compositionally biased region" description="Basic residues" evidence="1">
    <location>
        <begin position="256"/>
        <end position="266"/>
    </location>
</feature>
<organism evidence="2 3">
    <name type="scientific">Rotaria magnacalcarata</name>
    <dbReference type="NCBI Taxonomy" id="392030"/>
    <lineage>
        <taxon>Eukaryota</taxon>
        <taxon>Metazoa</taxon>
        <taxon>Spiralia</taxon>
        <taxon>Gnathifera</taxon>
        <taxon>Rotifera</taxon>
        <taxon>Eurotatoria</taxon>
        <taxon>Bdelloidea</taxon>
        <taxon>Philodinida</taxon>
        <taxon>Philodinidae</taxon>
        <taxon>Rotaria</taxon>
    </lineage>
</organism>
<comment type="caution">
    <text evidence="2">The sequence shown here is derived from an EMBL/GenBank/DDBJ whole genome shotgun (WGS) entry which is preliminary data.</text>
</comment>
<evidence type="ECO:0000313" key="2">
    <source>
        <dbReference type="EMBL" id="CAF2071578.1"/>
    </source>
</evidence>
<reference evidence="2" key="1">
    <citation type="submission" date="2021-02" db="EMBL/GenBank/DDBJ databases">
        <authorList>
            <person name="Nowell W R."/>
        </authorList>
    </citation>
    <scope>NUCLEOTIDE SEQUENCE</scope>
</reference>